<comment type="caution">
    <text evidence="2">The sequence shown here is derived from an EMBL/GenBank/DDBJ whole genome shotgun (WGS) entry which is preliminary data.</text>
</comment>
<dbReference type="Proteomes" id="UP001258017">
    <property type="component" value="Unassembled WGS sequence"/>
</dbReference>
<protein>
    <submittedName>
        <fullName evidence="2">Uncharacterized protein</fullName>
    </submittedName>
</protein>
<keyword evidence="3" id="KW-1185">Reference proteome</keyword>
<gene>
    <name evidence="2" type="ORF">KPH14_003725</name>
</gene>
<name>A0AAD9VUN2_9HYME</name>
<evidence type="ECO:0000256" key="1">
    <source>
        <dbReference type="SAM" id="MobiDB-lite"/>
    </source>
</evidence>
<organism evidence="2 3">
    <name type="scientific">Odynerus spinipes</name>
    <dbReference type="NCBI Taxonomy" id="1348599"/>
    <lineage>
        <taxon>Eukaryota</taxon>
        <taxon>Metazoa</taxon>
        <taxon>Ecdysozoa</taxon>
        <taxon>Arthropoda</taxon>
        <taxon>Hexapoda</taxon>
        <taxon>Insecta</taxon>
        <taxon>Pterygota</taxon>
        <taxon>Neoptera</taxon>
        <taxon>Endopterygota</taxon>
        <taxon>Hymenoptera</taxon>
        <taxon>Apocrita</taxon>
        <taxon>Aculeata</taxon>
        <taxon>Vespoidea</taxon>
        <taxon>Vespidae</taxon>
        <taxon>Eumeninae</taxon>
        <taxon>Odynerus</taxon>
    </lineage>
</organism>
<evidence type="ECO:0000313" key="2">
    <source>
        <dbReference type="EMBL" id="KAK2587598.1"/>
    </source>
</evidence>
<reference evidence="2" key="2">
    <citation type="journal article" date="2023" name="Commun. Biol.">
        <title>Intrasexual cuticular hydrocarbon dimorphism in a wasp sheds light on hydrocarbon biosynthesis genes in Hymenoptera.</title>
        <authorList>
            <person name="Moris V.C."/>
            <person name="Podsiadlowski L."/>
            <person name="Martin S."/>
            <person name="Oeyen J.P."/>
            <person name="Donath A."/>
            <person name="Petersen M."/>
            <person name="Wilbrandt J."/>
            <person name="Misof B."/>
            <person name="Liedtke D."/>
            <person name="Thamm M."/>
            <person name="Scheiner R."/>
            <person name="Schmitt T."/>
            <person name="Niehuis O."/>
        </authorList>
    </citation>
    <scope>NUCLEOTIDE SEQUENCE</scope>
    <source>
        <strain evidence="2">GBR_01_08_01A</strain>
    </source>
</reference>
<dbReference type="EMBL" id="JAIFRP010000006">
    <property type="protein sequence ID" value="KAK2587598.1"/>
    <property type="molecule type" value="Genomic_DNA"/>
</dbReference>
<proteinExistence type="predicted"/>
<accession>A0AAD9VUN2</accession>
<feature type="region of interest" description="Disordered" evidence="1">
    <location>
        <begin position="63"/>
        <end position="86"/>
    </location>
</feature>
<dbReference type="AlphaFoldDB" id="A0AAD9VUN2"/>
<evidence type="ECO:0000313" key="3">
    <source>
        <dbReference type="Proteomes" id="UP001258017"/>
    </source>
</evidence>
<sequence>MVRPFLVKDEICESEISLSDTQNVEEFPLAENRLAMRVARSWRAHTRVEMGMMQLAWIKVGGRPSPPASPGRLAGVASPVSTTHRY</sequence>
<reference evidence="2" key="1">
    <citation type="submission" date="2021-08" db="EMBL/GenBank/DDBJ databases">
        <authorList>
            <person name="Misof B."/>
            <person name="Oliver O."/>
            <person name="Podsiadlowski L."/>
            <person name="Donath A."/>
            <person name="Peters R."/>
            <person name="Mayer C."/>
            <person name="Rust J."/>
            <person name="Gunkel S."/>
            <person name="Lesny P."/>
            <person name="Martin S."/>
            <person name="Oeyen J.P."/>
            <person name="Petersen M."/>
            <person name="Panagiotis P."/>
            <person name="Wilbrandt J."/>
            <person name="Tanja T."/>
        </authorList>
    </citation>
    <scope>NUCLEOTIDE SEQUENCE</scope>
    <source>
        <strain evidence="2">GBR_01_08_01A</strain>
        <tissue evidence="2">Thorax + abdomen</tissue>
    </source>
</reference>